<dbReference type="Pfam" id="PF13419">
    <property type="entry name" value="HAD_2"/>
    <property type="match status" value="1"/>
</dbReference>
<keyword evidence="2" id="KW-1185">Reference proteome</keyword>
<dbReference type="SFLD" id="SFLDG01129">
    <property type="entry name" value="C1.5:_HAD__Beta-PGM__Phosphata"/>
    <property type="match status" value="1"/>
</dbReference>
<dbReference type="NCBIfam" id="TIGR01509">
    <property type="entry name" value="HAD-SF-IA-v3"/>
    <property type="match status" value="1"/>
</dbReference>
<dbReference type="SFLD" id="SFLDS00003">
    <property type="entry name" value="Haloacid_Dehalogenase"/>
    <property type="match status" value="1"/>
</dbReference>
<evidence type="ECO:0000313" key="1">
    <source>
        <dbReference type="EMBL" id="PRY26490.1"/>
    </source>
</evidence>
<dbReference type="AlphaFoldDB" id="A0A2T0RZB3"/>
<reference evidence="1 2" key="1">
    <citation type="submission" date="2018-03" db="EMBL/GenBank/DDBJ databases">
        <title>Genomic Encyclopedia of Archaeal and Bacterial Type Strains, Phase II (KMG-II): from individual species to whole genera.</title>
        <authorList>
            <person name="Goeker M."/>
        </authorList>
    </citation>
    <scope>NUCLEOTIDE SEQUENCE [LARGE SCALE GENOMIC DNA]</scope>
    <source>
        <strain evidence="1 2">DSM 29328</strain>
    </source>
</reference>
<dbReference type="PANTHER" id="PTHR43481:SF4">
    <property type="entry name" value="GLYCEROL-1-PHOSPHATE PHOSPHOHYDROLASE 1-RELATED"/>
    <property type="match status" value="1"/>
</dbReference>
<dbReference type="Proteomes" id="UP000239480">
    <property type="component" value="Unassembled WGS sequence"/>
</dbReference>
<dbReference type="InterPro" id="IPR036412">
    <property type="entry name" value="HAD-like_sf"/>
</dbReference>
<dbReference type="OrthoDB" id="9782449at2"/>
<dbReference type="InterPro" id="IPR041492">
    <property type="entry name" value="HAD_2"/>
</dbReference>
<dbReference type="CDD" id="cd07505">
    <property type="entry name" value="HAD_BPGM-like"/>
    <property type="match status" value="1"/>
</dbReference>
<dbReference type="InterPro" id="IPR051806">
    <property type="entry name" value="HAD-like_SPP"/>
</dbReference>
<dbReference type="GO" id="GO:0050308">
    <property type="term" value="F:sugar-phosphatase activity"/>
    <property type="evidence" value="ECO:0007669"/>
    <property type="project" value="TreeGrafter"/>
</dbReference>
<dbReference type="PANTHER" id="PTHR43481">
    <property type="entry name" value="FRUCTOSE-1-PHOSPHATE PHOSPHATASE"/>
    <property type="match status" value="1"/>
</dbReference>
<sequence>MDSSARTTSDRPQALLFDMDGLLLDTERLAMEAFVEATEPFDLPDPAGIFLTLVGSSGAQTRARIAEVFGPSVDIAVFSQRWDGGFHERMQQHVPVKSGVRETLAELAGRGWTMSVVTSSSTVPARAILDRAGLLEHFRDVVGGDCVTAHKPDPAPYLLGAERCGVVATACHAFEDSDKGVAAAAAAGCAVSQIPDLRPPDAPLPNLGQGVFPSLAEAVTAAGLLD</sequence>
<dbReference type="InterPro" id="IPR006439">
    <property type="entry name" value="HAD-SF_hydro_IA"/>
</dbReference>
<gene>
    <name evidence="1" type="ORF">CLV78_101586</name>
</gene>
<dbReference type="EMBL" id="PVTD01000001">
    <property type="protein sequence ID" value="PRY26490.1"/>
    <property type="molecule type" value="Genomic_DNA"/>
</dbReference>
<proteinExistence type="predicted"/>
<evidence type="ECO:0000313" key="2">
    <source>
        <dbReference type="Proteomes" id="UP000239480"/>
    </source>
</evidence>
<comment type="caution">
    <text evidence="1">The sequence shown here is derived from an EMBL/GenBank/DDBJ whole genome shotgun (WGS) entry which is preliminary data.</text>
</comment>
<dbReference type="RefSeq" id="WP_106203247.1">
    <property type="nucleotide sequence ID" value="NZ_PVTD01000001.1"/>
</dbReference>
<organism evidence="1 2">
    <name type="scientific">Aliiruegeria haliotis</name>
    <dbReference type="NCBI Taxonomy" id="1280846"/>
    <lineage>
        <taxon>Bacteria</taxon>
        <taxon>Pseudomonadati</taxon>
        <taxon>Pseudomonadota</taxon>
        <taxon>Alphaproteobacteria</taxon>
        <taxon>Rhodobacterales</taxon>
        <taxon>Roseobacteraceae</taxon>
        <taxon>Aliiruegeria</taxon>
    </lineage>
</organism>
<dbReference type="Gene3D" id="1.10.150.240">
    <property type="entry name" value="Putative phosphatase, domain 2"/>
    <property type="match status" value="1"/>
</dbReference>
<dbReference type="Gene3D" id="3.40.50.1000">
    <property type="entry name" value="HAD superfamily/HAD-like"/>
    <property type="match status" value="1"/>
</dbReference>
<protein>
    <submittedName>
        <fullName evidence="1">HAD superfamily hydrolase (TIGR01509 family)</fullName>
    </submittedName>
</protein>
<keyword evidence="1" id="KW-0378">Hydrolase</keyword>
<name>A0A2T0RZB3_9RHOB</name>
<accession>A0A2T0RZB3</accession>
<dbReference type="InterPro" id="IPR023198">
    <property type="entry name" value="PGP-like_dom2"/>
</dbReference>
<dbReference type="InterPro" id="IPR023214">
    <property type="entry name" value="HAD_sf"/>
</dbReference>
<dbReference type="SUPFAM" id="SSF56784">
    <property type="entry name" value="HAD-like"/>
    <property type="match status" value="1"/>
</dbReference>